<dbReference type="InterPro" id="IPR036691">
    <property type="entry name" value="Endo/exonu/phosph_ase_sf"/>
</dbReference>
<evidence type="ECO:0000259" key="1">
    <source>
        <dbReference type="PROSITE" id="PS50878"/>
    </source>
</evidence>
<dbReference type="InterPro" id="IPR005135">
    <property type="entry name" value="Endo/exonuclease/phosphatase"/>
</dbReference>
<dbReference type="GO" id="GO:0003824">
    <property type="term" value="F:catalytic activity"/>
    <property type="evidence" value="ECO:0007669"/>
    <property type="project" value="InterPro"/>
</dbReference>
<sequence>MQGIGKIQEDTHTVKSSNKLNKLLDFVERKQVDIVGMAEVNKDWRMVEEDRALWKIMKSYRIGNSKAVVANNRQIPQRRELQWGGTAMVCVGDITASVHGKLKNRDPRGLGRWTEMTINGKEGTKSTFITCYCPNASKSGEEGVPAQQQVYINQHGDIRDEEHVHYIPPEADRDPRKLFWIDLDIRIKELQEMGRKVFVMGDFNSEYSEVVEWMELRGLADLIAKKHGKLPRTCKKSKNDPIDAIFGPEELEAEYCGFLSFSKLGSDHRGIWMDVCKEKLNCSQPKFVPPDARRLVLKDPRVVQRYVEKLEVLMLEAGIFQRIEQVYNNAVYPLPAHLQREYEAIDREIVQCQEEAEKSCRKLHKNKHPHSAILDKAMQIRDYWNKRYSRVKKEKFIHARTMINMQRRLGIVYKELSVEEVAIERAKARARVKELKKNSKSLHYSHRYQLAAAKEAAGEGRLATIIRSQLAREKQKEASIIQKHIFNKNSAGSTSKVWVTQPDGSLKEYTKQEDMERVILNENEKKYHQTEGGSQLLDQEYVKLLGNYGEGPATASVLDGTFIFPEGTSQSTREFIEACKELDEIEVPPYEDSLEDHFANFVRGYNIRKEKTCTYAQHLGHFKAAMKSELLRTILFMRAEIPVLSGYSPERWKTCLDLMILKKLMEFRIEKLRTLGILAPDFNQHNKTMQKEAIYLAIQKGAIAPEQYSRPGRDCKDHALNRRLTLDQRQYDRKCWSLAMSDLTGCYDRIVHSAATLALLRVGVSKTKVFAMFETIQKMVHRTCTAFGESKGSYGGSSYTGWRNAPQGVLQGNAAGPVIWSILSSVIFTILRKQGFCDSFCMCLSKETFQLLGFAFVDDADLIQSGDDAEEVMGKMQDLLDQWRDLMEVTGGALETKKTYYTLIDYKRHKGNWKAFDPDVGDMVLSIRNDKNKKVILQRLKCSDAQEMLGVWMAMDGNNERQVAESSKAVTEWASKLRKGRCSAELSWNAYCSTICRKVEYVLLPNTFTKENCTKIMTSATRLSLQRAGYSANLITTLRDASVANLGTGATSMHLRCGVVKVSALLFHHWKQSPTQDLLQSNVQAMVLEMGLYGDITASMNMKIGLEYCAKHSWISYTLNFMKENRIQAKVKHYQLEPARQGDKSIMQVAYAAGYRGTQLAHINAVRMHNNLVSISDLCNASGTKLNRVFYHRSKFRGQRNKFVWPRSHSVERHEWDTWMNFIFRIFPQGTNNVMLGDWIVKDDQDWLDNWDWFVTEDYQWLCFLDGEDWTMYAKIQTEHTGYTSAGVALCPNNRHNMRRATVEWSSNNLLVDSTDKWGVPMMKKYKRKINGYSIDRPLVPWMFRFIEATDKIDKVLEDIKNGTAVAVGDGSYFEIYSICTGAWVISSADGSQWIKGGGVVPGLDRDKNSYRGEVASLTGIATCLVALAPSLGQTTSCIVVASDNDKAVDSLWWKRDYVKSSMKSIDLITSNIDLWEKSLVQPIPTRVKGHADTLHRPLTFLEHLNTKVDHWAKEIAINEKSRPIAQDLHREVGLGLIRIGKDVIVSNLNFSIQDCLEKRQVHQYLSSLLELPVEVIRTQIQWTCVERARKSRSFKQNRFITKVLANDLPVGSVLARRNHAKQATCPCCKMEEEDLLHFLTCLEHEDIIISLLDELEIHMRKVDTHPQIRDFILCGLSSWFKDPEKGTINFSPRQDFIQIAIAQNGLGWFGTLMGFFHKSLIIFQHDHYAEVKSRRTGIAWGKQMACKLWDIVYKLWTYRNSCLHETSTADELRGLDELEDAIVVEHRRGLRTLDGRKYGKFFKRDLDILLKDTTQKKKAWFLLIRSARELDDDTPLDNFTHDDLLREWVGLTPLGVT</sequence>
<accession>A0AAD3CKP6</accession>
<dbReference type="Proteomes" id="UP001054902">
    <property type="component" value="Unassembled WGS sequence"/>
</dbReference>
<protein>
    <recommendedName>
        <fullName evidence="1">Reverse transcriptase domain-containing protein</fullName>
    </recommendedName>
</protein>
<dbReference type="PROSITE" id="PS50878">
    <property type="entry name" value="RT_POL"/>
    <property type="match status" value="1"/>
</dbReference>
<dbReference type="Pfam" id="PF03372">
    <property type="entry name" value="Exo_endo_phos"/>
    <property type="match status" value="1"/>
</dbReference>
<name>A0AAD3CKP6_9STRA</name>
<dbReference type="Gene3D" id="3.60.10.10">
    <property type="entry name" value="Endonuclease/exonuclease/phosphatase"/>
    <property type="match status" value="1"/>
</dbReference>
<evidence type="ECO:0000313" key="2">
    <source>
        <dbReference type="EMBL" id="GFH46656.1"/>
    </source>
</evidence>
<organism evidence="2 3">
    <name type="scientific">Chaetoceros tenuissimus</name>
    <dbReference type="NCBI Taxonomy" id="426638"/>
    <lineage>
        <taxon>Eukaryota</taxon>
        <taxon>Sar</taxon>
        <taxon>Stramenopiles</taxon>
        <taxon>Ochrophyta</taxon>
        <taxon>Bacillariophyta</taxon>
        <taxon>Coscinodiscophyceae</taxon>
        <taxon>Chaetocerotophycidae</taxon>
        <taxon>Chaetocerotales</taxon>
        <taxon>Chaetocerotaceae</taxon>
        <taxon>Chaetoceros</taxon>
    </lineage>
</organism>
<evidence type="ECO:0000313" key="3">
    <source>
        <dbReference type="Proteomes" id="UP001054902"/>
    </source>
</evidence>
<reference evidence="2 3" key="1">
    <citation type="journal article" date="2021" name="Sci. Rep.">
        <title>The genome of the diatom Chaetoceros tenuissimus carries an ancient integrated fragment of an extant virus.</title>
        <authorList>
            <person name="Hongo Y."/>
            <person name="Kimura K."/>
            <person name="Takaki Y."/>
            <person name="Yoshida Y."/>
            <person name="Baba S."/>
            <person name="Kobayashi G."/>
            <person name="Nagasaki K."/>
            <person name="Hano T."/>
            <person name="Tomaru Y."/>
        </authorList>
    </citation>
    <scope>NUCLEOTIDE SEQUENCE [LARGE SCALE GENOMIC DNA]</scope>
    <source>
        <strain evidence="2 3">NIES-3715</strain>
    </source>
</reference>
<gene>
    <name evidence="2" type="ORF">CTEN210_03130</name>
</gene>
<dbReference type="SUPFAM" id="SSF56219">
    <property type="entry name" value="DNase I-like"/>
    <property type="match status" value="1"/>
</dbReference>
<dbReference type="EMBL" id="BLLK01000022">
    <property type="protein sequence ID" value="GFH46656.1"/>
    <property type="molecule type" value="Genomic_DNA"/>
</dbReference>
<keyword evidence="3" id="KW-1185">Reference proteome</keyword>
<comment type="caution">
    <text evidence="2">The sequence shown here is derived from an EMBL/GenBank/DDBJ whole genome shotgun (WGS) entry which is preliminary data.</text>
</comment>
<dbReference type="InterPro" id="IPR000477">
    <property type="entry name" value="RT_dom"/>
</dbReference>
<proteinExistence type="predicted"/>
<feature type="domain" description="Reverse transcriptase" evidence="1">
    <location>
        <begin position="641"/>
        <end position="918"/>
    </location>
</feature>